<accession>A0AAN6UE80</accession>
<organism evidence="1 2">
    <name type="scientific">Trichocladium antarcticum</name>
    <dbReference type="NCBI Taxonomy" id="1450529"/>
    <lineage>
        <taxon>Eukaryota</taxon>
        <taxon>Fungi</taxon>
        <taxon>Dikarya</taxon>
        <taxon>Ascomycota</taxon>
        <taxon>Pezizomycotina</taxon>
        <taxon>Sordariomycetes</taxon>
        <taxon>Sordariomycetidae</taxon>
        <taxon>Sordariales</taxon>
        <taxon>Chaetomiaceae</taxon>
        <taxon>Trichocladium</taxon>
    </lineage>
</organism>
<reference evidence="1" key="1">
    <citation type="journal article" date="2023" name="Mol. Phylogenet. Evol.">
        <title>Genome-scale phylogeny and comparative genomics of the fungal order Sordariales.</title>
        <authorList>
            <person name="Hensen N."/>
            <person name="Bonometti L."/>
            <person name="Westerberg I."/>
            <person name="Brannstrom I.O."/>
            <person name="Guillou S."/>
            <person name="Cros-Aarteil S."/>
            <person name="Calhoun S."/>
            <person name="Haridas S."/>
            <person name="Kuo A."/>
            <person name="Mondo S."/>
            <person name="Pangilinan J."/>
            <person name="Riley R."/>
            <person name="LaButti K."/>
            <person name="Andreopoulos B."/>
            <person name="Lipzen A."/>
            <person name="Chen C."/>
            <person name="Yan M."/>
            <person name="Daum C."/>
            <person name="Ng V."/>
            <person name="Clum A."/>
            <person name="Steindorff A."/>
            <person name="Ohm R.A."/>
            <person name="Martin F."/>
            <person name="Silar P."/>
            <person name="Natvig D.O."/>
            <person name="Lalanne C."/>
            <person name="Gautier V."/>
            <person name="Ament-Velasquez S.L."/>
            <person name="Kruys A."/>
            <person name="Hutchinson M.I."/>
            <person name="Powell A.J."/>
            <person name="Barry K."/>
            <person name="Miller A.N."/>
            <person name="Grigoriev I.V."/>
            <person name="Debuchy R."/>
            <person name="Gladieux P."/>
            <person name="Hiltunen Thoren M."/>
            <person name="Johannesson H."/>
        </authorList>
    </citation>
    <scope>NUCLEOTIDE SEQUENCE</scope>
    <source>
        <strain evidence="1">CBS 123565</strain>
    </source>
</reference>
<name>A0AAN6UE80_9PEZI</name>
<dbReference type="AlphaFoldDB" id="A0AAN6UE80"/>
<protein>
    <submittedName>
        <fullName evidence="1">Uncharacterized protein</fullName>
    </submittedName>
</protein>
<dbReference type="EMBL" id="MU853425">
    <property type="protein sequence ID" value="KAK4131340.1"/>
    <property type="molecule type" value="Genomic_DNA"/>
</dbReference>
<reference evidence="1" key="2">
    <citation type="submission" date="2023-05" db="EMBL/GenBank/DDBJ databases">
        <authorList>
            <consortium name="Lawrence Berkeley National Laboratory"/>
            <person name="Steindorff A."/>
            <person name="Hensen N."/>
            <person name="Bonometti L."/>
            <person name="Westerberg I."/>
            <person name="Brannstrom I.O."/>
            <person name="Guillou S."/>
            <person name="Cros-Aarteil S."/>
            <person name="Calhoun S."/>
            <person name="Haridas S."/>
            <person name="Kuo A."/>
            <person name="Mondo S."/>
            <person name="Pangilinan J."/>
            <person name="Riley R."/>
            <person name="Labutti K."/>
            <person name="Andreopoulos B."/>
            <person name="Lipzen A."/>
            <person name="Chen C."/>
            <person name="Yanf M."/>
            <person name="Daum C."/>
            <person name="Ng V."/>
            <person name="Clum A."/>
            <person name="Ohm R."/>
            <person name="Martin F."/>
            <person name="Silar P."/>
            <person name="Natvig D."/>
            <person name="Lalanne C."/>
            <person name="Gautier V."/>
            <person name="Ament-Velasquez S.L."/>
            <person name="Kruys A."/>
            <person name="Hutchinson M.I."/>
            <person name="Powell A.J."/>
            <person name="Barry K."/>
            <person name="Miller A.N."/>
            <person name="Grigoriev I.V."/>
            <person name="Debuchy R."/>
            <person name="Gladieux P."/>
            <person name="Thoren M.H."/>
            <person name="Johannesson H."/>
        </authorList>
    </citation>
    <scope>NUCLEOTIDE SEQUENCE</scope>
    <source>
        <strain evidence="1">CBS 123565</strain>
    </source>
</reference>
<proteinExistence type="predicted"/>
<sequence>MCDWEEFLFTCGHSQFRLKCYCHQARNHPLHRCRRVKKLRCIWEQPGPCEGCRAAYAQQ</sequence>
<comment type="caution">
    <text evidence="1">The sequence shown here is derived from an EMBL/GenBank/DDBJ whole genome shotgun (WGS) entry which is preliminary data.</text>
</comment>
<feature type="non-terminal residue" evidence="1">
    <location>
        <position position="59"/>
    </location>
</feature>
<evidence type="ECO:0000313" key="1">
    <source>
        <dbReference type="EMBL" id="KAK4131340.1"/>
    </source>
</evidence>
<dbReference type="Proteomes" id="UP001304895">
    <property type="component" value="Unassembled WGS sequence"/>
</dbReference>
<keyword evidence="2" id="KW-1185">Reference proteome</keyword>
<gene>
    <name evidence="1" type="ORF">BT67DRAFT_351706</name>
</gene>
<evidence type="ECO:0000313" key="2">
    <source>
        <dbReference type="Proteomes" id="UP001304895"/>
    </source>
</evidence>